<reference evidence="12" key="1">
    <citation type="submission" date="2015-07" db="EMBL/GenBank/DDBJ databases">
        <title>MeaNS - Measles Nucleotide Surveillance Program.</title>
        <authorList>
            <person name="Tran T."/>
            <person name="Druce J."/>
        </authorList>
    </citation>
    <scope>NUCLEOTIDE SEQUENCE</scope>
    <source>
        <strain evidence="12">UCB-OBI-ISO-001</strain>
        <tissue evidence="12">Gonad</tissue>
    </source>
</reference>
<dbReference type="PANTHER" id="PTHR46173">
    <property type="entry name" value="CCA TRNA NUCLEOTIDYLTRANSFERASE 1, MITOCHONDRIAL"/>
    <property type="match status" value="1"/>
</dbReference>
<dbReference type="InterPro" id="IPR050264">
    <property type="entry name" value="Bact_CCA-adding_enz_type3_sf"/>
</dbReference>
<dbReference type="Gene3D" id="3.30.460.10">
    <property type="entry name" value="Beta Polymerase, domain 2"/>
    <property type="match status" value="1"/>
</dbReference>
<protein>
    <recommendedName>
        <fullName evidence="13">Poly A polymerase head domain-containing protein</fullName>
    </recommendedName>
</protein>
<dbReference type="GO" id="GO:0016779">
    <property type="term" value="F:nucleotidyltransferase activity"/>
    <property type="evidence" value="ECO:0007669"/>
    <property type="project" value="UniProtKB-KW"/>
</dbReference>
<dbReference type="EMBL" id="KQ417621">
    <property type="protein sequence ID" value="KOF91047.1"/>
    <property type="molecule type" value="Genomic_DNA"/>
</dbReference>
<dbReference type="InterPro" id="IPR043519">
    <property type="entry name" value="NT_sf"/>
</dbReference>
<evidence type="ECO:0000313" key="12">
    <source>
        <dbReference type="EMBL" id="KOF91047.1"/>
    </source>
</evidence>
<evidence type="ECO:0000256" key="1">
    <source>
        <dbReference type="ARBA" id="ARBA00001946"/>
    </source>
</evidence>
<comment type="cofactor">
    <cofactor evidence="1">
        <name>Mg(2+)</name>
        <dbReference type="ChEBI" id="CHEBI:18420"/>
    </cofactor>
</comment>
<keyword evidence="4" id="KW-0819">tRNA processing</keyword>
<dbReference type="GO" id="GO:1990180">
    <property type="term" value="P:mitochondrial tRNA 3'-end processing"/>
    <property type="evidence" value="ECO:0007669"/>
    <property type="project" value="TreeGrafter"/>
</dbReference>
<evidence type="ECO:0000259" key="10">
    <source>
        <dbReference type="Pfam" id="PF01743"/>
    </source>
</evidence>
<dbReference type="GO" id="GO:0001680">
    <property type="term" value="P:tRNA 3'-terminal CCA addition"/>
    <property type="evidence" value="ECO:0007669"/>
    <property type="project" value="UniProtKB-ARBA"/>
</dbReference>
<evidence type="ECO:0000256" key="6">
    <source>
        <dbReference type="ARBA" id="ARBA00022723"/>
    </source>
</evidence>
<dbReference type="CDD" id="cd05398">
    <property type="entry name" value="NT_ClassII-CCAase"/>
    <property type="match status" value="1"/>
</dbReference>
<evidence type="ECO:0000256" key="8">
    <source>
        <dbReference type="ARBA" id="ARBA00022842"/>
    </source>
</evidence>
<dbReference type="OrthoDB" id="445712at2759"/>
<feature type="domain" description="tRNA nucleotidyltransferase/poly(A) polymerase RNA and SrmB- binding" evidence="11">
    <location>
        <begin position="195"/>
        <end position="245"/>
    </location>
</feature>
<dbReference type="Pfam" id="PF01743">
    <property type="entry name" value="PolyA_pol"/>
    <property type="match status" value="1"/>
</dbReference>
<proteinExistence type="inferred from homology"/>
<evidence type="ECO:0000256" key="7">
    <source>
        <dbReference type="ARBA" id="ARBA00022741"/>
    </source>
</evidence>
<name>A0A0L8HPA1_OCTBM</name>
<evidence type="ECO:0000256" key="5">
    <source>
        <dbReference type="ARBA" id="ARBA00022695"/>
    </source>
</evidence>
<dbReference type="Pfam" id="PF12627">
    <property type="entry name" value="PolyA_pol_RNAbd"/>
    <property type="match status" value="1"/>
</dbReference>
<keyword evidence="9" id="KW-0694">RNA-binding</keyword>
<dbReference type="InterPro" id="IPR002646">
    <property type="entry name" value="PolA_pol_head_dom"/>
</dbReference>
<dbReference type="PANTHER" id="PTHR46173:SF1">
    <property type="entry name" value="CCA TRNA NUCLEOTIDYLTRANSFERASE 1, MITOCHONDRIAL"/>
    <property type="match status" value="1"/>
</dbReference>
<evidence type="ECO:0000256" key="4">
    <source>
        <dbReference type="ARBA" id="ARBA00022694"/>
    </source>
</evidence>
<dbReference type="GO" id="GO:0046872">
    <property type="term" value="F:metal ion binding"/>
    <property type="evidence" value="ECO:0007669"/>
    <property type="project" value="UniProtKB-KW"/>
</dbReference>
<dbReference type="GO" id="GO:0000166">
    <property type="term" value="F:nucleotide binding"/>
    <property type="evidence" value="ECO:0007669"/>
    <property type="project" value="UniProtKB-KW"/>
</dbReference>
<dbReference type="OMA" id="GNFKACK"/>
<keyword evidence="7" id="KW-0547">Nucleotide-binding</keyword>
<keyword evidence="8" id="KW-0460">Magnesium</keyword>
<dbReference type="KEGG" id="obi:106869437"/>
<accession>A0A0L8HPA1</accession>
<feature type="domain" description="Poly A polymerase head" evidence="10">
    <location>
        <begin position="36"/>
        <end position="160"/>
    </location>
</feature>
<dbReference type="AlphaFoldDB" id="A0A0L8HPA1"/>
<dbReference type="SUPFAM" id="SSF81301">
    <property type="entry name" value="Nucleotidyltransferase"/>
    <property type="match status" value="1"/>
</dbReference>
<dbReference type="Gene3D" id="1.10.3090.10">
    <property type="entry name" value="cca-adding enzyme, domain 2"/>
    <property type="match status" value="1"/>
</dbReference>
<keyword evidence="6" id="KW-0479">Metal-binding</keyword>
<dbReference type="GO" id="GO:0005739">
    <property type="term" value="C:mitochondrion"/>
    <property type="evidence" value="ECO:0007669"/>
    <property type="project" value="TreeGrafter"/>
</dbReference>
<sequence>MTELLISKIDSPEFHALFTPQLEILIKVFKKHNHMLRITGGAVRDLLMGIGPTDIDFATTASPEEMKVIFTEEGIRMINLNGEKHKTVTVRINDKENFEISTLRTDSAIVKGAATQELNSYWQQDANKRDLTINAMFLDFDGVLYDYVSGQENLKSKVVRFVDNPEDRIQEDYLRILRYFRFWGKIASASSQHNPDTLLVIKNNAHGLSNVSGERIWQELKKIVNGPLTADMMSTMFHLGILSYIGLPKTSNINEFQKVCDNCQQLSPSPITLITALLETNNELLNFQSRVKISTDELRQGTFIIQQRNTLNATDDNISYCQQLLMDRKEHNIKSYIKELLKYNGKHDVLKTFDHWDPPKFPVSGHDLLARNVPKGSLFQKIISKLKCIWKESNYSMKKDDLLDMVEQILENLK</sequence>
<dbReference type="InterPro" id="IPR032828">
    <property type="entry name" value="PolyA_RNA-bd"/>
</dbReference>
<dbReference type="SUPFAM" id="SSF81891">
    <property type="entry name" value="Poly A polymerase C-terminal region-like"/>
    <property type="match status" value="1"/>
</dbReference>
<evidence type="ECO:0008006" key="13">
    <source>
        <dbReference type="Google" id="ProtNLM"/>
    </source>
</evidence>
<keyword evidence="5" id="KW-0548">Nucleotidyltransferase</keyword>
<dbReference type="GO" id="GO:0000049">
    <property type="term" value="F:tRNA binding"/>
    <property type="evidence" value="ECO:0007669"/>
    <property type="project" value="TreeGrafter"/>
</dbReference>
<gene>
    <name evidence="12" type="ORF">OCBIM_22009895mg</name>
</gene>
<keyword evidence="3 9" id="KW-0808">Transferase</keyword>
<evidence type="ECO:0000256" key="9">
    <source>
        <dbReference type="RuleBase" id="RU003953"/>
    </source>
</evidence>
<evidence type="ECO:0000256" key="2">
    <source>
        <dbReference type="ARBA" id="ARBA00007265"/>
    </source>
</evidence>
<comment type="similarity">
    <text evidence="2 9">Belongs to the tRNA nucleotidyltransferase/poly(A) polymerase family.</text>
</comment>
<dbReference type="STRING" id="37653.A0A0L8HPA1"/>
<evidence type="ECO:0000256" key="3">
    <source>
        <dbReference type="ARBA" id="ARBA00022679"/>
    </source>
</evidence>
<organism evidence="12">
    <name type="scientific">Octopus bimaculoides</name>
    <name type="common">California two-spotted octopus</name>
    <dbReference type="NCBI Taxonomy" id="37653"/>
    <lineage>
        <taxon>Eukaryota</taxon>
        <taxon>Metazoa</taxon>
        <taxon>Spiralia</taxon>
        <taxon>Lophotrochozoa</taxon>
        <taxon>Mollusca</taxon>
        <taxon>Cephalopoda</taxon>
        <taxon>Coleoidea</taxon>
        <taxon>Octopodiformes</taxon>
        <taxon>Octopoda</taxon>
        <taxon>Incirrata</taxon>
        <taxon>Octopodidae</taxon>
        <taxon>Octopus</taxon>
    </lineage>
</organism>
<evidence type="ECO:0000259" key="11">
    <source>
        <dbReference type="Pfam" id="PF12627"/>
    </source>
</evidence>